<dbReference type="EMBL" id="CAJJDP010000109">
    <property type="protein sequence ID" value="CAD8195652.1"/>
    <property type="molecule type" value="Genomic_DNA"/>
</dbReference>
<protein>
    <submittedName>
        <fullName evidence="1">Uncharacterized protein</fullName>
    </submittedName>
</protein>
<dbReference type="Proteomes" id="UP000683925">
    <property type="component" value="Unassembled WGS sequence"/>
</dbReference>
<evidence type="ECO:0000313" key="1">
    <source>
        <dbReference type="EMBL" id="CAD8195652.1"/>
    </source>
</evidence>
<evidence type="ECO:0000313" key="2">
    <source>
        <dbReference type="Proteomes" id="UP000683925"/>
    </source>
</evidence>
<gene>
    <name evidence="1" type="ORF">POCTA_138.1.T1090175</name>
</gene>
<dbReference type="AlphaFoldDB" id="A0A8S1X338"/>
<comment type="caution">
    <text evidence="1">The sequence shown here is derived from an EMBL/GenBank/DDBJ whole genome shotgun (WGS) entry which is preliminary data.</text>
</comment>
<proteinExistence type="predicted"/>
<organism evidence="1 2">
    <name type="scientific">Paramecium octaurelia</name>
    <dbReference type="NCBI Taxonomy" id="43137"/>
    <lineage>
        <taxon>Eukaryota</taxon>
        <taxon>Sar</taxon>
        <taxon>Alveolata</taxon>
        <taxon>Ciliophora</taxon>
        <taxon>Intramacronucleata</taxon>
        <taxon>Oligohymenophorea</taxon>
        <taxon>Peniculida</taxon>
        <taxon>Parameciidae</taxon>
        <taxon>Paramecium</taxon>
    </lineage>
</organism>
<sequence>MNQKTFSEQQFSCQRIIINAIKKKIQLKQGRLYERMQFYYKKFKIVKIIELDIVNKLTGEKSAYQFLKTLSILELYGINFIIFELYYSVNNNFIIAF</sequence>
<reference evidence="1" key="1">
    <citation type="submission" date="2021-01" db="EMBL/GenBank/DDBJ databases">
        <authorList>
            <consortium name="Genoscope - CEA"/>
            <person name="William W."/>
        </authorList>
    </citation>
    <scope>NUCLEOTIDE SEQUENCE</scope>
</reference>
<name>A0A8S1X338_PAROT</name>
<accession>A0A8S1X338</accession>
<keyword evidence="2" id="KW-1185">Reference proteome</keyword>